<sequence length="298" mass="31849">MTILNINKPIDANGNPYDPSRFPSLSYTTPLGANATYTQPWIDSIQTGFTFPDGLTVFRSGTAGPQDVNFVSGSVYTDQAGTLYIDQSDDKVNVQSVSIAVSAATLTQIPLQQLTSRYYRFRYDNGATAQGTFVLSQISERIDAFNQMSLTGRKAKVISATYDQVLNTAASGITTITITPPVGELWRIKVLAISAPAPAGAASGTHLFEIRSGVASSSYNAVMSAKSNFGDPATILDNYITSGTSSKIPTTEQAQQQAILNLVATNDSPLSIVYSNATNVTQTGTAIIRMVREVEYVV</sequence>
<proteinExistence type="predicted"/>
<evidence type="ECO:0000313" key="1">
    <source>
        <dbReference type="EMBL" id="KIL38302.1"/>
    </source>
</evidence>
<dbReference type="RefSeq" id="WP_041051462.1">
    <property type="nucleotide sequence ID" value="NZ_JXAK01000066.1"/>
</dbReference>
<reference evidence="1 2" key="1">
    <citation type="submission" date="2014-12" db="EMBL/GenBank/DDBJ databases">
        <title>Draft genome sequence of Paenibacillus kamchatkensis strain B-2647.</title>
        <authorList>
            <person name="Karlyshev A.V."/>
            <person name="Kudryashova E.B."/>
        </authorList>
    </citation>
    <scope>NUCLEOTIDE SEQUENCE [LARGE SCALE GENOMIC DNA]</scope>
    <source>
        <strain evidence="1 2">VKM B-2647</strain>
    </source>
</reference>
<comment type="caution">
    <text evidence="1">The sequence shown here is derived from an EMBL/GenBank/DDBJ whole genome shotgun (WGS) entry which is preliminary data.</text>
</comment>
<accession>A0ABR5ABN2</accession>
<evidence type="ECO:0000313" key="2">
    <source>
        <dbReference type="Proteomes" id="UP000031967"/>
    </source>
</evidence>
<keyword evidence="2" id="KW-1185">Reference proteome</keyword>
<protein>
    <submittedName>
        <fullName evidence="1">Uncharacterized protein</fullName>
    </submittedName>
</protein>
<dbReference type="Proteomes" id="UP000031967">
    <property type="component" value="Unassembled WGS sequence"/>
</dbReference>
<gene>
    <name evidence="1" type="ORF">SD70_27185</name>
</gene>
<dbReference type="EMBL" id="JXAK01000066">
    <property type="protein sequence ID" value="KIL38302.1"/>
    <property type="molecule type" value="Genomic_DNA"/>
</dbReference>
<name>A0ABR5ABN2_9BACL</name>
<organism evidence="1 2">
    <name type="scientific">Gordoniibacillus kamchatkensis</name>
    <dbReference type="NCBI Taxonomy" id="1590651"/>
    <lineage>
        <taxon>Bacteria</taxon>
        <taxon>Bacillati</taxon>
        <taxon>Bacillota</taxon>
        <taxon>Bacilli</taxon>
        <taxon>Bacillales</taxon>
        <taxon>Paenibacillaceae</taxon>
        <taxon>Gordoniibacillus</taxon>
    </lineage>
</organism>